<name>A0ACD5AN93_9ACTN</name>
<evidence type="ECO:0000313" key="1">
    <source>
        <dbReference type="EMBL" id="WWQ68751.1"/>
    </source>
</evidence>
<protein>
    <submittedName>
        <fullName evidence="1">Uncharacterized protein</fullName>
    </submittedName>
</protein>
<accession>A0ACD5AN93</accession>
<organism evidence="1 2">
    <name type="scientific">Streptomyces citrinus</name>
    <dbReference type="NCBI Taxonomy" id="3118173"/>
    <lineage>
        <taxon>Bacteria</taxon>
        <taxon>Bacillati</taxon>
        <taxon>Actinomycetota</taxon>
        <taxon>Actinomycetes</taxon>
        <taxon>Kitasatosporales</taxon>
        <taxon>Streptomycetaceae</taxon>
        <taxon>Streptomyces</taxon>
    </lineage>
</organism>
<dbReference type="Proteomes" id="UP001432251">
    <property type="component" value="Chromosome"/>
</dbReference>
<sequence length="61" mass="6334">MNTPFEGREEPLMLLEAFALPSPLHGSDCMWCGITRQSGQPAAGLRQDPGPTAAPGLSGAP</sequence>
<gene>
    <name evidence="1" type="ORF">V2W30_39070</name>
</gene>
<dbReference type="EMBL" id="CP146022">
    <property type="protein sequence ID" value="WWQ68751.1"/>
    <property type="molecule type" value="Genomic_DNA"/>
</dbReference>
<keyword evidence="2" id="KW-1185">Reference proteome</keyword>
<proteinExistence type="predicted"/>
<reference evidence="1" key="1">
    <citation type="journal article" date="2025" name="Int. J. Syst. Evol. Microbiol.">
        <title>Streptomyces citrinus sp. nov., with yellow diffusible pigment.</title>
        <authorList>
            <person name="He Y."/>
            <person name="Yang E."/>
            <person name="Xu J."/>
            <person name="Sun Y."/>
            <person name="Sun L."/>
        </authorList>
    </citation>
    <scope>NUCLEOTIDE SEQUENCE</scope>
    <source>
        <strain evidence="1">Q6</strain>
    </source>
</reference>
<evidence type="ECO:0000313" key="2">
    <source>
        <dbReference type="Proteomes" id="UP001432251"/>
    </source>
</evidence>